<dbReference type="EMBL" id="NMUH01002217">
    <property type="protein sequence ID" value="MQL98628.1"/>
    <property type="molecule type" value="Genomic_DNA"/>
</dbReference>
<name>A0A843VPS7_COLES</name>
<organism evidence="2 3">
    <name type="scientific">Colocasia esculenta</name>
    <name type="common">Wild taro</name>
    <name type="synonym">Arum esculentum</name>
    <dbReference type="NCBI Taxonomy" id="4460"/>
    <lineage>
        <taxon>Eukaryota</taxon>
        <taxon>Viridiplantae</taxon>
        <taxon>Streptophyta</taxon>
        <taxon>Embryophyta</taxon>
        <taxon>Tracheophyta</taxon>
        <taxon>Spermatophyta</taxon>
        <taxon>Magnoliopsida</taxon>
        <taxon>Liliopsida</taxon>
        <taxon>Araceae</taxon>
        <taxon>Aroideae</taxon>
        <taxon>Colocasieae</taxon>
        <taxon>Colocasia</taxon>
    </lineage>
</organism>
<protein>
    <submittedName>
        <fullName evidence="2">Uncharacterized protein</fullName>
    </submittedName>
</protein>
<dbReference type="AlphaFoldDB" id="A0A843VPS7"/>
<keyword evidence="1" id="KW-0732">Signal</keyword>
<evidence type="ECO:0000313" key="3">
    <source>
        <dbReference type="Proteomes" id="UP000652761"/>
    </source>
</evidence>
<keyword evidence="3" id="KW-1185">Reference proteome</keyword>
<comment type="caution">
    <text evidence="2">The sequence shown here is derived from an EMBL/GenBank/DDBJ whole genome shotgun (WGS) entry which is preliminary data.</text>
</comment>
<feature type="signal peptide" evidence="1">
    <location>
        <begin position="1"/>
        <end position="26"/>
    </location>
</feature>
<evidence type="ECO:0000256" key="1">
    <source>
        <dbReference type="SAM" id="SignalP"/>
    </source>
</evidence>
<feature type="chain" id="PRO_5032352458" evidence="1">
    <location>
        <begin position="27"/>
        <end position="244"/>
    </location>
</feature>
<evidence type="ECO:0000313" key="2">
    <source>
        <dbReference type="EMBL" id="MQL98628.1"/>
    </source>
</evidence>
<accession>A0A843VPS7</accession>
<proteinExistence type="predicted"/>
<gene>
    <name evidence="2" type="ORF">Taro_031343</name>
</gene>
<sequence>MWWRHSFPTHALPLVVAYVCDSLVEALPVEVCPSVGTVVVVVSEWRFTGCGLLRVVCPLLAHVLRFCHGGMPCAGTVVFVVSVVVPTGSRCLRMFSGLSGLVVWARSTRWFTGCERDGGVRRVQVVTALVVVFRLPLFGGLRLHGCHVSRTGQSADVDCGKVTVATEVHVAFPTTGCLKTGLAEQSCGKLCSARRGWGLLRRLSRVIWRSGAVFGVFSPRGHRAERGKRREFVFFMEVGRSHLV</sequence>
<reference evidence="2" key="1">
    <citation type="submission" date="2017-07" db="EMBL/GenBank/DDBJ databases">
        <title>Taro Niue Genome Assembly and Annotation.</title>
        <authorList>
            <person name="Atibalentja N."/>
            <person name="Keating K."/>
            <person name="Fields C.J."/>
        </authorList>
    </citation>
    <scope>NUCLEOTIDE SEQUENCE</scope>
    <source>
        <strain evidence="2">Niue_2</strain>
        <tissue evidence="2">Leaf</tissue>
    </source>
</reference>
<dbReference type="Proteomes" id="UP000652761">
    <property type="component" value="Unassembled WGS sequence"/>
</dbReference>